<protein>
    <submittedName>
        <fullName evidence="2">PHD-type domain-containing protein</fullName>
    </submittedName>
</protein>
<organism evidence="1 2">
    <name type="scientific">Rhabditophanes sp. KR3021</name>
    <dbReference type="NCBI Taxonomy" id="114890"/>
    <lineage>
        <taxon>Eukaryota</taxon>
        <taxon>Metazoa</taxon>
        <taxon>Ecdysozoa</taxon>
        <taxon>Nematoda</taxon>
        <taxon>Chromadorea</taxon>
        <taxon>Rhabditida</taxon>
        <taxon>Tylenchina</taxon>
        <taxon>Panagrolaimomorpha</taxon>
        <taxon>Strongyloidoidea</taxon>
        <taxon>Alloionematidae</taxon>
        <taxon>Rhabditophanes</taxon>
    </lineage>
</organism>
<reference evidence="2" key="1">
    <citation type="submission" date="2016-11" db="UniProtKB">
        <authorList>
            <consortium name="WormBaseParasite"/>
        </authorList>
    </citation>
    <scope>IDENTIFICATION</scope>
    <source>
        <strain evidence="2">KR3021</strain>
    </source>
</reference>
<evidence type="ECO:0000313" key="1">
    <source>
        <dbReference type="Proteomes" id="UP000095286"/>
    </source>
</evidence>
<dbReference type="Proteomes" id="UP000095286">
    <property type="component" value="Unplaced"/>
</dbReference>
<proteinExistence type="predicted"/>
<accession>A0AC35U8F9</accession>
<dbReference type="WBParaSite" id="RSKR_0000872900.1">
    <property type="protein sequence ID" value="RSKR_0000872900.1"/>
    <property type="gene ID" value="RSKR_0000872900"/>
</dbReference>
<sequence length="981" mass="112546">MGPKRKPKEDSAKTDISFKNIVDCGENSDFKRRKTRAQVARQHQAYSEKDSISSNGTVPMDVDFAPDLVVPSKRQPKLAALQNEPTQRKKPGPKPGSKRTNQPPPKKNSKPNKESVLKKEPLQTEPATLRKRGTKVVSYNDDIEINEMSWPTRPTRSLKKGGKKSGATNPPAKRGPKPKGTVSTKTPAKKPSARRTYYTKPKSEKEIRRAARLVEKKKENKVRVGAYLKRMAKFWPDYIGIEKTKELMKKKPKASLVPPLIPLALPESDFVDPPLCVACENEGLVLLCNKCNRKYHKFCCQPSRSKINIPLKGWECHHCIKNYWYKRYKRLKNTHESGRGRKKVAKDKYRYEIEDLKKANFKTLTAITNDIRLSEPIEFSDSEPEDEIHMCDNPLRKNWTFKDTCWICFEEPTDIKQMIKCDYCIGEYHLDCLAEPMIYCPREKWSCPYHLEEPEEEGVIPDMRICMPMLKLALNDKKTEVEEARYHKLLRDTEKSVKRPYFPPSIYEPAAIATLQPYYLKSTPKVKRQSQEDDLFADLVVSVTNDCSQLNTKQYQESLCTNERVPRQACLFTLIKYPVPIIDGQITVGKVRGPYHFTLDEEPLISCPEITDEMFEIMYLKSIKRYEIFVKGRQQVFVNGIMYGKERMNSSKNRVCDCQKKYLDRRGDTLKPYKESCIITSGDVISAGCFKLLFIEGEGFVRTEQVVLGNFNSFERIGWKDPVSVAREARHLRRQKKREKRAKRLLEGGSANKKVLKKKKSVHFEEVETADVKTKKIKTVKVKSKESKSKDVKSIETTEIKPTETAVIKSIETTEVKPILNTEVITFKTPQNKAINAIEVKTAASQQEKPIKAKEVQKHKIRTVKPIDAQEVIDVKDLIIRRVVPPVAEEIVVVKCKRSRRRKRGEELTNKEKTESEKAIESNVLEILANAVMAECGTSSKKGTTQKLPPQINPIDEVETKKKSKKQKNPKTPDDSTQPIQ</sequence>
<evidence type="ECO:0000313" key="2">
    <source>
        <dbReference type="WBParaSite" id="RSKR_0000872900.1"/>
    </source>
</evidence>
<name>A0AC35U8F9_9BILA</name>